<dbReference type="GeneID" id="80879760"/>
<reference evidence="2" key="1">
    <citation type="submission" date="2023-03" db="EMBL/GenBank/DDBJ databases">
        <title>Near-Complete genome sequence of Lipomyces tetrasporous NRRL Y-64009, an oleaginous yeast capable of growing on lignocellulosic hydrolysates.</title>
        <authorList>
            <consortium name="Lawrence Berkeley National Laboratory"/>
            <person name="Jagtap S.S."/>
            <person name="Liu J.-J."/>
            <person name="Walukiewicz H.E."/>
            <person name="Pangilinan J."/>
            <person name="Lipzen A."/>
            <person name="Ahrendt S."/>
            <person name="Koriabine M."/>
            <person name="Cobaugh K."/>
            <person name="Salamov A."/>
            <person name="Yoshinaga Y."/>
            <person name="Ng V."/>
            <person name="Daum C."/>
            <person name="Grigoriev I.V."/>
            <person name="Slininger P.J."/>
            <person name="Dien B.S."/>
            <person name="Jin Y.-S."/>
            <person name="Rao C.V."/>
        </authorList>
    </citation>
    <scope>NUCLEOTIDE SEQUENCE</scope>
    <source>
        <strain evidence="2">NRRL Y-64009</strain>
    </source>
</reference>
<name>A0AAD7QXW5_9ASCO</name>
<comment type="caution">
    <text evidence="2">The sequence shown here is derived from an EMBL/GenBank/DDBJ whole genome shotgun (WGS) entry which is preliminary data.</text>
</comment>
<gene>
    <name evidence="2" type="ORF">POJ06DRAFT_1461</name>
</gene>
<dbReference type="EMBL" id="JARPMG010000001">
    <property type="protein sequence ID" value="KAJ8103467.1"/>
    <property type="molecule type" value="Genomic_DNA"/>
</dbReference>
<keyword evidence="3" id="KW-1185">Reference proteome</keyword>
<evidence type="ECO:0000313" key="3">
    <source>
        <dbReference type="Proteomes" id="UP001217417"/>
    </source>
</evidence>
<feature type="signal peptide" evidence="1">
    <location>
        <begin position="1"/>
        <end position="27"/>
    </location>
</feature>
<sequence length="157" mass="18504">MEPPGRVLIPINFLLLIFTLLQDQIHCLDLKRIFNIDSLPVGFASQLPVQPQDGSTDHSPLNQAINMLVEVIWRKGGFRFWHRRMKQEKFMCILVLRMAIALTLRWRQDSATHDEWSGFRVTATLHSNRHSKIVHWQSPCDTLTMRRTWTGHFPERY</sequence>
<dbReference type="RefSeq" id="XP_056046917.1">
    <property type="nucleotide sequence ID" value="XM_056184594.1"/>
</dbReference>
<accession>A0AAD7QXW5</accession>
<evidence type="ECO:0000313" key="2">
    <source>
        <dbReference type="EMBL" id="KAJ8103467.1"/>
    </source>
</evidence>
<organism evidence="2 3">
    <name type="scientific">Lipomyces tetrasporus</name>
    <dbReference type="NCBI Taxonomy" id="54092"/>
    <lineage>
        <taxon>Eukaryota</taxon>
        <taxon>Fungi</taxon>
        <taxon>Dikarya</taxon>
        <taxon>Ascomycota</taxon>
        <taxon>Saccharomycotina</taxon>
        <taxon>Lipomycetes</taxon>
        <taxon>Lipomycetales</taxon>
        <taxon>Lipomycetaceae</taxon>
        <taxon>Lipomyces</taxon>
    </lineage>
</organism>
<dbReference type="Proteomes" id="UP001217417">
    <property type="component" value="Unassembled WGS sequence"/>
</dbReference>
<feature type="chain" id="PRO_5041970849" evidence="1">
    <location>
        <begin position="28"/>
        <end position="157"/>
    </location>
</feature>
<proteinExistence type="predicted"/>
<protein>
    <submittedName>
        <fullName evidence="2">Uncharacterized protein</fullName>
    </submittedName>
</protein>
<keyword evidence="1" id="KW-0732">Signal</keyword>
<evidence type="ECO:0000256" key="1">
    <source>
        <dbReference type="SAM" id="SignalP"/>
    </source>
</evidence>
<dbReference type="AlphaFoldDB" id="A0AAD7QXW5"/>